<proteinExistence type="predicted"/>
<comment type="caution">
    <text evidence="1">The sequence shown here is derived from an EMBL/GenBank/DDBJ whole genome shotgun (WGS) entry which is preliminary data.</text>
</comment>
<organism evidence="1 2">
    <name type="scientific">Croceitalea marina</name>
    <dbReference type="NCBI Taxonomy" id="1775166"/>
    <lineage>
        <taxon>Bacteria</taxon>
        <taxon>Pseudomonadati</taxon>
        <taxon>Bacteroidota</taxon>
        <taxon>Flavobacteriia</taxon>
        <taxon>Flavobacteriales</taxon>
        <taxon>Flavobacteriaceae</taxon>
        <taxon>Croceitalea</taxon>
    </lineage>
</organism>
<dbReference type="RefSeq" id="WP_377768405.1">
    <property type="nucleotide sequence ID" value="NZ_JBHULB010000082.1"/>
</dbReference>
<dbReference type="InterPro" id="IPR025586">
    <property type="entry name" value="PcfJ"/>
</dbReference>
<gene>
    <name evidence="1" type="ORF">ACFSQJ_18565</name>
</gene>
<evidence type="ECO:0000313" key="1">
    <source>
        <dbReference type="EMBL" id="MFD2588936.1"/>
    </source>
</evidence>
<evidence type="ECO:0000313" key="2">
    <source>
        <dbReference type="Proteomes" id="UP001597526"/>
    </source>
</evidence>
<keyword evidence="2" id="KW-1185">Reference proteome</keyword>
<name>A0ABW5N1I2_9FLAO</name>
<dbReference type="Proteomes" id="UP001597526">
    <property type="component" value="Unassembled WGS sequence"/>
</dbReference>
<dbReference type="EMBL" id="JBHULB010000082">
    <property type="protein sequence ID" value="MFD2588936.1"/>
    <property type="molecule type" value="Genomic_DNA"/>
</dbReference>
<accession>A0ABW5N1I2</accession>
<sequence length="504" mass="59498">MGRKFYKKPHNWRWQKFYALKNSKISLEDGIEEYDREKLGYDYDEYWDFLRDPLADISQYIVGTHCCLDCYYSWIGLASEEDICEYNYHRLYENVLNPGNTVLNIITGNNPDFLYEANLQELKISAIPGNDIEKKLENYIRSLDNLQFSMDFNVNRIRKTIGDFSNIEIIKNSIDSEHSDFITKWACILSPFWLRSPKTWNKASGIHILNHLFTLYETPNVLLQQWFISRRYDRQPMPFKWICWYIIIGQGGSLKKAAKFFKWNIPNKFQHYLMKAPDTIYPMEANIYAEIHRLGGNHQDFVRVMYNQVLVIDPTEKNYDESFLKFWKDTVSWLIKHRGALSDDESSMVAAWAIHRYTESNRDENIADFSWKGRAVVNVLAQSLEYVTSVTMVSWIGYEWEKHDWDWSLKDENENKWDFTELINGEQLFEEGMYMSHCVGSYSGRCASGASAIFSLKKNDNRMITIEVNPKSKMLVQSLGKGNRRPSPSEINIIKLWMRTKLEM</sequence>
<dbReference type="Pfam" id="PF14284">
    <property type="entry name" value="PcfJ"/>
    <property type="match status" value="1"/>
</dbReference>
<reference evidence="2" key="1">
    <citation type="journal article" date="2019" name="Int. J. Syst. Evol. Microbiol.">
        <title>The Global Catalogue of Microorganisms (GCM) 10K type strain sequencing project: providing services to taxonomists for standard genome sequencing and annotation.</title>
        <authorList>
            <consortium name="The Broad Institute Genomics Platform"/>
            <consortium name="The Broad Institute Genome Sequencing Center for Infectious Disease"/>
            <person name="Wu L."/>
            <person name="Ma J."/>
        </authorList>
    </citation>
    <scope>NUCLEOTIDE SEQUENCE [LARGE SCALE GENOMIC DNA]</scope>
    <source>
        <strain evidence="2">KCTC 52368</strain>
    </source>
</reference>
<protein>
    <submittedName>
        <fullName evidence="1">PcfJ domain-containing protein</fullName>
    </submittedName>
</protein>